<evidence type="ECO:0000313" key="2">
    <source>
        <dbReference type="EMBL" id="KAH6834645.1"/>
    </source>
</evidence>
<dbReference type="PANTHER" id="PTHR31088">
    <property type="entry name" value="MEMBRANE-ASSOCIATED PROTEIN VIPP1, CHLOROPLASTIC"/>
    <property type="match status" value="1"/>
</dbReference>
<dbReference type="PANTHER" id="PTHR31088:SF6">
    <property type="entry name" value="PHAGE SHOCK PROTEIN A"/>
    <property type="match status" value="1"/>
</dbReference>
<evidence type="ECO:0000256" key="1">
    <source>
        <dbReference type="ARBA" id="ARBA00043985"/>
    </source>
</evidence>
<organism evidence="2 3">
    <name type="scientific">Perilla frutescens var. hirtella</name>
    <name type="common">Perilla citriodora</name>
    <name type="synonym">Perilla setoyensis</name>
    <dbReference type="NCBI Taxonomy" id="608512"/>
    <lineage>
        <taxon>Eukaryota</taxon>
        <taxon>Viridiplantae</taxon>
        <taxon>Streptophyta</taxon>
        <taxon>Embryophyta</taxon>
        <taxon>Tracheophyta</taxon>
        <taxon>Spermatophyta</taxon>
        <taxon>Magnoliopsida</taxon>
        <taxon>eudicotyledons</taxon>
        <taxon>Gunneridae</taxon>
        <taxon>Pentapetalae</taxon>
        <taxon>asterids</taxon>
        <taxon>lamiids</taxon>
        <taxon>Lamiales</taxon>
        <taxon>Lamiaceae</taxon>
        <taxon>Nepetoideae</taxon>
        <taxon>Elsholtzieae</taxon>
        <taxon>Perilla</taxon>
    </lineage>
</organism>
<name>A0AAD4JKD8_PERFH</name>
<proteinExistence type="inferred from homology"/>
<evidence type="ECO:0000313" key="3">
    <source>
        <dbReference type="Proteomes" id="UP001190926"/>
    </source>
</evidence>
<comment type="similarity">
    <text evidence="1">Belongs to the PspA/Vipp/IM30 family.</text>
</comment>
<dbReference type="AlphaFoldDB" id="A0AAD4JKD8"/>
<comment type="caution">
    <text evidence="2">The sequence shown here is derived from an EMBL/GenBank/DDBJ whole genome shotgun (WGS) entry which is preliminary data.</text>
</comment>
<dbReference type="InterPro" id="IPR007157">
    <property type="entry name" value="PspA_VIPP1"/>
</dbReference>
<sequence>MLGNVNTSSALSAFEIMEEKILAMESQSEVLNQRSTDELEAKFALVETSTVDNDLADLKKELFGSTKFQKEYSEEMINAIRLEWANFVIDHL</sequence>
<keyword evidence="3" id="KW-1185">Reference proteome</keyword>
<reference evidence="2 3" key="1">
    <citation type="journal article" date="2021" name="Nat. Commun.">
        <title>Incipient diploidization of the medicinal plant Perilla within 10,000 years.</title>
        <authorList>
            <person name="Zhang Y."/>
            <person name="Shen Q."/>
            <person name="Leng L."/>
            <person name="Zhang D."/>
            <person name="Chen S."/>
            <person name="Shi Y."/>
            <person name="Ning Z."/>
            <person name="Chen S."/>
        </authorList>
    </citation>
    <scope>NUCLEOTIDE SEQUENCE [LARGE SCALE GENOMIC DNA]</scope>
    <source>
        <strain evidence="3">cv. PC099</strain>
    </source>
</reference>
<gene>
    <name evidence="2" type="ORF">C2S53_009182</name>
</gene>
<dbReference type="EMBL" id="SDAM02000045">
    <property type="protein sequence ID" value="KAH6834645.1"/>
    <property type="molecule type" value="Genomic_DNA"/>
</dbReference>
<protein>
    <submittedName>
        <fullName evidence="2">Plastid transcriptionally active 4</fullName>
    </submittedName>
</protein>
<dbReference type="Proteomes" id="UP001190926">
    <property type="component" value="Unassembled WGS sequence"/>
</dbReference>
<accession>A0AAD4JKD8</accession>